<evidence type="ECO:0000256" key="4">
    <source>
        <dbReference type="PROSITE-ProRule" id="PRU00169"/>
    </source>
</evidence>
<gene>
    <name evidence="7" type="ORF">LNKW23_00830</name>
</gene>
<dbReference type="InterPro" id="IPR005467">
    <property type="entry name" value="His_kinase_dom"/>
</dbReference>
<dbReference type="InterPro" id="IPR003594">
    <property type="entry name" value="HATPase_dom"/>
</dbReference>
<dbReference type="SUPFAM" id="SSF55874">
    <property type="entry name" value="ATPase domain of HSP90 chaperone/DNA topoisomerase II/histidine kinase"/>
    <property type="match status" value="1"/>
</dbReference>
<accession>A0ABQ6LKD7</accession>
<dbReference type="EMBL" id="BSYI01000001">
    <property type="protein sequence ID" value="GMG80871.1"/>
    <property type="molecule type" value="Genomic_DNA"/>
</dbReference>
<dbReference type="Pfam" id="PF00072">
    <property type="entry name" value="Response_reg"/>
    <property type="match status" value="1"/>
</dbReference>
<dbReference type="Gene3D" id="3.40.50.2300">
    <property type="match status" value="1"/>
</dbReference>
<name>A0ABQ6LKD7_9RHOB</name>
<comment type="caution">
    <text evidence="7">The sequence shown here is derived from an EMBL/GenBank/DDBJ whole genome shotgun (WGS) entry which is preliminary data.</text>
</comment>
<dbReference type="InterPro" id="IPR001789">
    <property type="entry name" value="Sig_transdc_resp-reg_receiver"/>
</dbReference>
<evidence type="ECO:0000259" key="5">
    <source>
        <dbReference type="PROSITE" id="PS50109"/>
    </source>
</evidence>
<evidence type="ECO:0000259" key="6">
    <source>
        <dbReference type="PROSITE" id="PS50110"/>
    </source>
</evidence>
<evidence type="ECO:0000256" key="1">
    <source>
        <dbReference type="ARBA" id="ARBA00000085"/>
    </source>
</evidence>
<feature type="domain" description="Response regulatory" evidence="6">
    <location>
        <begin position="637"/>
        <end position="752"/>
    </location>
</feature>
<dbReference type="SMART" id="SM00448">
    <property type="entry name" value="REC"/>
    <property type="match status" value="1"/>
</dbReference>
<dbReference type="SUPFAM" id="SSF52172">
    <property type="entry name" value="CheY-like"/>
    <property type="match status" value="1"/>
</dbReference>
<dbReference type="InterPro" id="IPR003661">
    <property type="entry name" value="HisK_dim/P_dom"/>
</dbReference>
<dbReference type="SUPFAM" id="SSF47384">
    <property type="entry name" value="Homodimeric domain of signal transducing histidine kinase"/>
    <property type="match status" value="1"/>
</dbReference>
<dbReference type="EC" id="2.7.13.3" evidence="2"/>
<dbReference type="PRINTS" id="PR00344">
    <property type="entry name" value="BCTRLSENSOR"/>
</dbReference>
<dbReference type="SMART" id="SM00387">
    <property type="entry name" value="HATPase_c"/>
    <property type="match status" value="1"/>
</dbReference>
<dbReference type="InterPro" id="IPR036097">
    <property type="entry name" value="HisK_dim/P_sf"/>
</dbReference>
<feature type="domain" description="Histidine kinase" evidence="5">
    <location>
        <begin position="392"/>
        <end position="613"/>
    </location>
</feature>
<evidence type="ECO:0000256" key="2">
    <source>
        <dbReference type="ARBA" id="ARBA00012438"/>
    </source>
</evidence>
<sequence length="758" mass="81364">MDVFELILLAGPSAALLGISAGVAVGDVRDRRRMDRLRARLEQAPHPSLLTRFSGRAIAANRAFEALAPMRAGIEATLGGCLERCGAAAIYRLSQGARRLGFAVLPVALRGSAEPRYLGVWAAEDGHLLWSLLTAEALAEAAPALVASPYQHAPFAHVAFGEGESPLVNTAFAQQFGRDPAPVLAALPGSARAEGDRVLLTRRDGHVGIYRAFLGETGGTQDPAEWAAPVPAAAAPGDGQAGGAGRELFLFPVAREGYARSGPTRVLELVPVALAQFETDGTLLWCNSRAREILSDRARPGANLTDLFVPLGQPGATLEAAALAAQPGGRGRGQMVQLKGADTFLQIALTRVSLYARETLIAVLTDASQLRQLEDQFAQSQKMEAVGKLAGGVAHDFNNVLTAIVGHCDLLLLRKDASHPDYSDLMQITQNANRAAALVRQLLAFSRKQTLKPEILSVQDVVSETHYMLNRLVGETTSLVLDIGPDLWFVRADHQQLEQVLLNLVVNARDAMRGTGTVTISVRNVTRDLREGAKREPAGDYVEIRITDTGPGIDPEVIDKVFDPFFTTKPKGEGTGLGLSTVYGIVKQSGGYIFAENAGGGGACFRILLPRASEQRPAPPEPVEAQQPRRDLTGRGSVLLVEDEHPVRAFAARALKLRGYEVAEAATAEDAMEILADPEFQVDLLVSDVVMPGMDGPTFAAKARQMRPGLRLIFVSGYAEESFRKNLTETDFHFLPKPFSLNELTAKVKEALAEMPVE</sequence>
<keyword evidence="7" id="KW-0067">ATP-binding</keyword>
<proteinExistence type="predicted"/>
<keyword evidence="8" id="KW-1185">Reference proteome</keyword>
<dbReference type="PROSITE" id="PS50109">
    <property type="entry name" value="HIS_KIN"/>
    <property type="match status" value="1"/>
</dbReference>
<organism evidence="7 8">
    <name type="scientific">Paralimibaculum aggregatum</name>
    <dbReference type="NCBI Taxonomy" id="3036245"/>
    <lineage>
        <taxon>Bacteria</taxon>
        <taxon>Pseudomonadati</taxon>
        <taxon>Pseudomonadota</taxon>
        <taxon>Alphaproteobacteria</taxon>
        <taxon>Rhodobacterales</taxon>
        <taxon>Paracoccaceae</taxon>
        <taxon>Paralimibaculum</taxon>
    </lineage>
</organism>
<keyword evidence="3 4" id="KW-0597">Phosphoprotein</keyword>
<dbReference type="Gene3D" id="3.30.565.10">
    <property type="entry name" value="Histidine kinase-like ATPase, C-terminal domain"/>
    <property type="match status" value="1"/>
</dbReference>
<dbReference type="GO" id="GO:0005524">
    <property type="term" value="F:ATP binding"/>
    <property type="evidence" value="ECO:0007669"/>
    <property type="project" value="UniProtKB-KW"/>
</dbReference>
<dbReference type="Gene3D" id="1.10.287.130">
    <property type="match status" value="1"/>
</dbReference>
<dbReference type="PANTHER" id="PTHR43065">
    <property type="entry name" value="SENSOR HISTIDINE KINASE"/>
    <property type="match status" value="1"/>
</dbReference>
<dbReference type="InterPro" id="IPR036890">
    <property type="entry name" value="HATPase_C_sf"/>
</dbReference>
<dbReference type="InterPro" id="IPR011006">
    <property type="entry name" value="CheY-like_superfamily"/>
</dbReference>
<dbReference type="CDD" id="cd00082">
    <property type="entry name" value="HisKA"/>
    <property type="match status" value="1"/>
</dbReference>
<dbReference type="PROSITE" id="PS50110">
    <property type="entry name" value="RESPONSE_REGULATORY"/>
    <property type="match status" value="1"/>
</dbReference>
<dbReference type="PANTHER" id="PTHR43065:SF42">
    <property type="entry name" value="TWO-COMPONENT SENSOR PPRA"/>
    <property type="match status" value="1"/>
</dbReference>
<evidence type="ECO:0000313" key="8">
    <source>
        <dbReference type="Proteomes" id="UP001239909"/>
    </source>
</evidence>
<comment type="catalytic activity">
    <reaction evidence="1">
        <text>ATP + protein L-histidine = ADP + protein N-phospho-L-histidine.</text>
        <dbReference type="EC" id="2.7.13.3"/>
    </reaction>
</comment>
<feature type="modified residue" description="4-aspartylphosphate" evidence="4">
    <location>
        <position position="688"/>
    </location>
</feature>
<protein>
    <recommendedName>
        <fullName evidence="2">histidine kinase</fullName>
        <ecNumber evidence="2">2.7.13.3</ecNumber>
    </recommendedName>
</protein>
<evidence type="ECO:0000256" key="3">
    <source>
        <dbReference type="ARBA" id="ARBA00022553"/>
    </source>
</evidence>
<evidence type="ECO:0000313" key="7">
    <source>
        <dbReference type="EMBL" id="GMG80871.1"/>
    </source>
</evidence>
<keyword evidence="7" id="KW-0547">Nucleotide-binding</keyword>
<dbReference type="Pfam" id="PF02518">
    <property type="entry name" value="HATPase_c"/>
    <property type="match status" value="1"/>
</dbReference>
<dbReference type="InterPro" id="IPR004358">
    <property type="entry name" value="Sig_transdc_His_kin-like_C"/>
</dbReference>
<dbReference type="RefSeq" id="WP_285669497.1">
    <property type="nucleotide sequence ID" value="NZ_BSYI01000001.1"/>
</dbReference>
<dbReference type="Proteomes" id="UP001239909">
    <property type="component" value="Unassembled WGS sequence"/>
</dbReference>
<reference evidence="7 8" key="1">
    <citation type="submission" date="2023-04" db="EMBL/GenBank/DDBJ databases">
        <title>Marinoamorphus aggregata gen. nov., sp. Nov., isolate from tissue of brittle star Ophioplocus japonicus.</title>
        <authorList>
            <person name="Kawano K."/>
            <person name="Sawayama S."/>
            <person name="Nakagawa S."/>
        </authorList>
    </citation>
    <scope>NUCLEOTIDE SEQUENCE [LARGE SCALE GENOMIC DNA]</scope>
    <source>
        <strain evidence="7 8">NKW23</strain>
    </source>
</reference>
<dbReference type="SMART" id="SM00388">
    <property type="entry name" value="HisKA"/>
    <property type="match status" value="1"/>
</dbReference>
<dbReference type="Pfam" id="PF00512">
    <property type="entry name" value="HisKA"/>
    <property type="match status" value="1"/>
</dbReference>